<dbReference type="KEGG" id="slan:GV829_06525"/>
<dbReference type="EMBL" id="CP053015">
    <property type="protein sequence ID" value="QJQ32151.1"/>
    <property type="molecule type" value="Genomic_DNA"/>
</dbReference>
<evidence type="ECO:0000256" key="1">
    <source>
        <dbReference type="SAM" id="Phobius"/>
    </source>
</evidence>
<dbReference type="Gene3D" id="1.10.150.20">
    <property type="entry name" value="5' to 3' exonuclease, C-terminal subdomain"/>
    <property type="match status" value="1"/>
</dbReference>
<reference evidence="2 3" key="1">
    <citation type="submission" date="2020-01" db="EMBL/GenBank/DDBJ databases">
        <title>Sphingomonas sp. strain CSW-10.</title>
        <authorList>
            <person name="Chen W.-M."/>
        </authorList>
    </citation>
    <scope>NUCLEOTIDE SEQUENCE [LARGE SCALE GENOMIC DNA]</scope>
    <source>
        <strain evidence="2 3">CSW-10</strain>
    </source>
</reference>
<dbReference type="Proteomes" id="UP000503018">
    <property type="component" value="Chromosome"/>
</dbReference>
<name>A0A6M4AYP0_9SPHN</name>
<feature type="transmembrane region" description="Helical" evidence="1">
    <location>
        <begin position="7"/>
        <end position="28"/>
    </location>
</feature>
<keyword evidence="1" id="KW-0812">Transmembrane</keyword>
<keyword evidence="3" id="KW-1185">Reference proteome</keyword>
<sequence length="186" mass="19547">MINWAIDYWYLCLIALLIGIVTAAWIWLPTRSAPSDLPDIDEPAGKIGKPTAAAPSPLEPVKPVIDVAEPVKFVAPVAETPAVTAATAGESAAKPKIAPAVGEADDLSLIKGVGPKLKTLLAGLGISRFDQIAAWSDADIAEVDQYLGSFKGRITRDNWVEQAGYLARGDHAGFAARFGAVGSENK</sequence>
<proteinExistence type="predicted"/>
<evidence type="ECO:0000313" key="3">
    <source>
        <dbReference type="Proteomes" id="UP000503018"/>
    </source>
</evidence>
<evidence type="ECO:0000313" key="2">
    <source>
        <dbReference type="EMBL" id="QJQ32151.1"/>
    </source>
</evidence>
<gene>
    <name evidence="2" type="ORF">GV829_06525</name>
</gene>
<keyword evidence="1" id="KW-1133">Transmembrane helix</keyword>
<organism evidence="2 3">
    <name type="scientific">Sphingomonas lacunae</name>
    <dbReference type="NCBI Taxonomy" id="2698828"/>
    <lineage>
        <taxon>Bacteria</taxon>
        <taxon>Pseudomonadati</taxon>
        <taxon>Pseudomonadota</taxon>
        <taxon>Alphaproteobacteria</taxon>
        <taxon>Sphingomonadales</taxon>
        <taxon>Sphingomonadaceae</taxon>
        <taxon>Sphingomonas</taxon>
    </lineage>
</organism>
<accession>A0A6M4AYP0</accession>
<dbReference type="RefSeq" id="WP_169945074.1">
    <property type="nucleotide sequence ID" value="NZ_CP053015.1"/>
</dbReference>
<dbReference type="AlphaFoldDB" id="A0A6M4AYP0"/>
<keyword evidence="1" id="KW-0472">Membrane</keyword>
<protein>
    <submittedName>
        <fullName evidence="2">Uncharacterized protein</fullName>
    </submittedName>
</protein>